<organism evidence="1 2">
    <name type="scientific">Flavobacterium araucananum</name>
    <dbReference type="NCBI Taxonomy" id="946678"/>
    <lineage>
        <taxon>Bacteria</taxon>
        <taxon>Pseudomonadati</taxon>
        <taxon>Bacteroidota</taxon>
        <taxon>Flavobacteriia</taxon>
        <taxon>Flavobacteriales</taxon>
        <taxon>Flavobacteriaceae</taxon>
        <taxon>Flavobacterium</taxon>
    </lineage>
</organism>
<name>A0A227P7E0_9FLAO</name>
<sequence length="114" mass="13196">MIMETPEKHLQELQELGNMSFTLLKQDKQKKDFTVSFPVYDYYHLMGIISSLMKLCAIAVENEATFDDNSKIDIADILKIAIVLLPIDEAEFLDKARELFLDEKRKDTSEKHSI</sequence>
<evidence type="ECO:0000313" key="1">
    <source>
        <dbReference type="EMBL" id="OXG05334.1"/>
    </source>
</evidence>
<keyword evidence="2" id="KW-1185">Reference proteome</keyword>
<dbReference type="EMBL" id="MUGS01000022">
    <property type="protein sequence ID" value="OXG05334.1"/>
    <property type="molecule type" value="Genomic_DNA"/>
</dbReference>
<reference evidence="1 2" key="1">
    <citation type="submission" date="2016-11" db="EMBL/GenBank/DDBJ databases">
        <title>Whole genomes of Flavobacteriaceae.</title>
        <authorList>
            <person name="Stine C."/>
            <person name="Li C."/>
            <person name="Tadesse D."/>
        </authorList>
    </citation>
    <scope>NUCLEOTIDE SEQUENCE [LARGE SCALE GENOMIC DNA]</scope>
    <source>
        <strain evidence="1 2">DSM 24704</strain>
    </source>
</reference>
<comment type="caution">
    <text evidence="1">The sequence shown here is derived from an EMBL/GenBank/DDBJ whole genome shotgun (WGS) entry which is preliminary data.</text>
</comment>
<dbReference type="AlphaFoldDB" id="A0A227P7E0"/>
<protein>
    <submittedName>
        <fullName evidence="1">Uncharacterized protein</fullName>
    </submittedName>
</protein>
<gene>
    <name evidence="1" type="ORF">B0A64_13250</name>
</gene>
<dbReference type="Proteomes" id="UP000214684">
    <property type="component" value="Unassembled WGS sequence"/>
</dbReference>
<evidence type="ECO:0000313" key="2">
    <source>
        <dbReference type="Proteomes" id="UP000214684"/>
    </source>
</evidence>
<accession>A0A227P7E0</accession>
<proteinExistence type="predicted"/>